<comment type="caution">
    <text evidence="2">The sequence shown here is derived from an EMBL/GenBank/DDBJ whole genome shotgun (WGS) entry which is preliminary data.</text>
</comment>
<feature type="domain" description="AAA+ ATPase" evidence="1">
    <location>
        <begin position="289"/>
        <end position="452"/>
    </location>
</feature>
<dbReference type="InterPro" id="IPR041664">
    <property type="entry name" value="AAA_16"/>
</dbReference>
<dbReference type="AlphaFoldDB" id="A0A917TVY6"/>
<dbReference type="Proteomes" id="UP000642070">
    <property type="component" value="Unassembled WGS sequence"/>
</dbReference>
<dbReference type="Gene3D" id="3.40.50.300">
    <property type="entry name" value="P-loop containing nucleotide triphosphate hydrolases"/>
    <property type="match status" value="1"/>
</dbReference>
<accession>A0A917TVY6</accession>
<sequence length="648" mass="69340">MTSSPPEEPRELAVVGVAMGKYQHADKYPLLANTVPLLRAVAECLSAQSRVIADAPMQELRDELDQALPGGGLHGRSLILVWSGHGASVHGDLRLITRDTARSNQNGTYPPSALAELAVESGAEQILLIIDTCHAGAGVVPVLTTVRKATDAAMQTPVVWIGVLAASMSYTKAREGALLGHLRAMLASGPSTPALAPVWNPHTRFLRGDELLFGLVQEWKGDARHKLDQATQGHPGLLLPNPRYQPGGEVLVAHLLAASRGADPGEQAWYFSGRKDVLRPLVERIREPEPGIVVVTGPGGCGKSAVLGRLAALSDAGERANVLRYAPLGADDPDPGPHSVSANLNLRNKTPDDLVAELGAQLGEPDARTIWALMDLASRRPRPPVIIVDGLDEAGTEARRLATAIGRLSEVCCVLVATRPFEAGAALAGQVESLPQALAAPSTTVVDLGDVDAATVRADVEEYVHRRLAGLHHRRAVAPIADLAMADEQGGSFLLARVLTAHVDDAAGDARLPASIEEAFDLDLGRWPELRRDGRPVPGAARDLMYALAFAAGNGFPARDVWPAAATALRNDGFEFRESDIYTLLGELGENYGRYVISSSEDEQAVYRLYHRRLVDHLRGTVEIEDKRAGRVFEALRSLAERQLRDAA</sequence>
<evidence type="ECO:0000313" key="3">
    <source>
        <dbReference type="Proteomes" id="UP000642070"/>
    </source>
</evidence>
<dbReference type="SUPFAM" id="SSF52540">
    <property type="entry name" value="P-loop containing nucleoside triphosphate hydrolases"/>
    <property type="match status" value="1"/>
</dbReference>
<dbReference type="RefSeq" id="WP_190252101.1">
    <property type="nucleotide sequence ID" value="NZ_BMPI01000023.1"/>
</dbReference>
<name>A0A917TVY6_9ACTN</name>
<dbReference type="EMBL" id="BMPI01000023">
    <property type="protein sequence ID" value="GGM40492.1"/>
    <property type="molecule type" value="Genomic_DNA"/>
</dbReference>
<dbReference type="InterPro" id="IPR003593">
    <property type="entry name" value="AAA+_ATPase"/>
</dbReference>
<organism evidence="2 3">
    <name type="scientific">Dactylosporangium sucinum</name>
    <dbReference type="NCBI Taxonomy" id="1424081"/>
    <lineage>
        <taxon>Bacteria</taxon>
        <taxon>Bacillati</taxon>
        <taxon>Actinomycetota</taxon>
        <taxon>Actinomycetes</taxon>
        <taxon>Micromonosporales</taxon>
        <taxon>Micromonosporaceae</taxon>
        <taxon>Dactylosporangium</taxon>
    </lineage>
</organism>
<evidence type="ECO:0000313" key="2">
    <source>
        <dbReference type="EMBL" id="GGM40492.1"/>
    </source>
</evidence>
<reference evidence="2" key="1">
    <citation type="journal article" date="2014" name="Int. J. Syst. Evol. Microbiol.">
        <title>Complete genome sequence of Corynebacterium casei LMG S-19264T (=DSM 44701T), isolated from a smear-ripened cheese.</title>
        <authorList>
            <consortium name="US DOE Joint Genome Institute (JGI-PGF)"/>
            <person name="Walter F."/>
            <person name="Albersmeier A."/>
            <person name="Kalinowski J."/>
            <person name="Ruckert C."/>
        </authorList>
    </citation>
    <scope>NUCLEOTIDE SEQUENCE</scope>
    <source>
        <strain evidence="2">JCM 19831</strain>
    </source>
</reference>
<dbReference type="Pfam" id="PF13191">
    <property type="entry name" value="AAA_16"/>
    <property type="match status" value="1"/>
</dbReference>
<keyword evidence="3" id="KW-1185">Reference proteome</keyword>
<proteinExistence type="predicted"/>
<dbReference type="SMART" id="SM00382">
    <property type="entry name" value="AAA"/>
    <property type="match status" value="1"/>
</dbReference>
<dbReference type="InterPro" id="IPR027417">
    <property type="entry name" value="P-loop_NTPase"/>
</dbReference>
<protein>
    <recommendedName>
        <fullName evidence="1">AAA+ ATPase domain-containing protein</fullName>
    </recommendedName>
</protein>
<reference evidence="2" key="2">
    <citation type="submission" date="2020-09" db="EMBL/GenBank/DDBJ databases">
        <authorList>
            <person name="Sun Q."/>
            <person name="Ohkuma M."/>
        </authorList>
    </citation>
    <scope>NUCLEOTIDE SEQUENCE</scope>
    <source>
        <strain evidence="2">JCM 19831</strain>
    </source>
</reference>
<evidence type="ECO:0000259" key="1">
    <source>
        <dbReference type="SMART" id="SM00382"/>
    </source>
</evidence>
<gene>
    <name evidence="2" type="ORF">GCM10007977_047390</name>
</gene>